<organism evidence="1">
    <name type="scientific">marine metagenome</name>
    <dbReference type="NCBI Taxonomy" id="408172"/>
    <lineage>
        <taxon>unclassified sequences</taxon>
        <taxon>metagenomes</taxon>
        <taxon>ecological metagenomes</taxon>
    </lineage>
</organism>
<proteinExistence type="predicted"/>
<name>A0A382HI02_9ZZZZ</name>
<protein>
    <submittedName>
        <fullName evidence="1">Uncharacterized protein</fullName>
    </submittedName>
</protein>
<dbReference type="AlphaFoldDB" id="A0A382HI02"/>
<evidence type="ECO:0000313" key="1">
    <source>
        <dbReference type="EMBL" id="SVB86131.1"/>
    </source>
</evidence>
<sequence>MSSISNTKSEGGWARFPQEYQVFWAVRLLGLIG</sequence>
<dbReference type="EMBL" id="UINC01061014">
    <property type="protein sequence ID" value="SVB86131.1"/>
    <property type="molecule type" value="Genomic_DNA"/>
</dbReference>
<accession>A0A382HI02</accession>
<gene>
    <name evidence="1" type="ORF">METZ01_LOCUS238985</name>
</gene>
<reference evidence="1" key="1">
    <citation type="submission" date="2018-05" db="EMBL/GenBank/DDBJ databases">
        <authorList>
            <person name="Lanie J.A."/>
            <person name="Ng W.-L."/>
            <person name="Kazmierczak K.M."/>
            <person name="Andrzejewski T.M."/>
            <person name="Davidsen T.M."/>
            <person name="Wayne K.J."/>
            <person name="Tettelin H."/>
            <person name="Glass J.I."/>
            <person name="Rusch D."/>
            <person name="Podicherti R."/>
            <person name="Tsui H.-C.T."/>
            <person name="Winkler M.E."/>
        </authorList>
    </citation>
    <scope>NUCLEOTIDE SEQUENCE</scope>
</reference>